<proteinExistence type="predicted"/>
<dbReference type="Pfam" id="PF12673">
    <property type="entry name" value="SipL"/>
    <property type="match status" value="3"/>
</dbReference>
<dbReference type="AlphaFoldDB" id="A0A1I6I655"/>
<dbReference type="SUPFAM" id="SSF54106">
    <property type="entry name" value="LysM domain"/>
    <property type="match status" value="1"/>
</dbReference>
<dbReference type="InterPro" id="IPR018392">
    <property type="entry name" value="LysM"/>
</dbReference>
<dbReference type="InterPro" id="IPR036779">
    <property type="entry name" value="LysM_dom_sf"/>
</dbReference>
<gene>
    <name evidence="2" type="ORF">SAMN05661086_00457</name>
</gene>
<dbReference type="InterPro" id="IPR024300">
    <property type="entry name" value="SipL_SPOCS_dom"/>
</dbReference>
<sequence length="521" mass="58776">MELIKKNVHMNKLKCRTNVQLTLDDDFNVPDVKPDIEQIIKDQATIVLHEVKPLNGKVMIRGSLLFNLLYISDGASRPVHNISGELPFEEVINMDETCSDDFVVTKWEIDDLTTSLINSRKISVKSIVSFTVLAENNYDEETAVAIEGDSNCHSMFKDLNITQVMMNKKDTIRVKDEIHIPNGKKNIYEILYDEMELRELETRVLEDKINIRGVLLVFILYTGDMDEQTPQYFETEVPFNSIIDVNGCNDSMVSNIDVNLTGKDLQIKTDDDGEERIIGCEAILELDMKVYVDEELEILSDCYSTAKDIAPVVKEAFYEQLVSKNNSKTRVTDRINIGAGQPSILQICNATGNVRIDDQVLMEDGVQTDGVLDVQILYISADDNKPLGAAKGVIPFSQFVEIKGLNNECVYEIKPSVEQISVIMLDGEEVEIKAALNLDTIAFRKLSEPIIVDIKENEFDLDKLQEMPSMVGYIVKPGDTLWKIAKQFHATVDSIKQMNDMETDLIHPGDKLLLLKRVDAV</sequence>
<accession>A0A1I6I655</accession>
<dbReference type="OrthoDB" id="9779340at2"/>
<dbReference type="RefSeq" id="WP_092559086.1">
    <property type="nucleotide sequence ID" value="NZ_FOYZ01000002.1"/>
</dbReference>
<dbReference type="SMART" id="SM00257">
    <property type="entry name" value="LysM"/>
    <property type="match status" value="1"/>
</dbReference>
<dbReference type="STRING" id="37658.SAMN05661086_00457"/>
<evidence type="ECO:0000313" key="3">
    <source>
        <dbReference type="Proteomes" id="UP000199659"/>
    </source>
</evidence>
<feature type="domain" description="LysM" evidence="1">
    <location>
        <begin position="471"/>
        <end position="514"/>
    </location>
</feature>
<dbReference type="PROSITE" id="PS51782">
    <property type="entry name" value="LYSM"/>
    <property type="match status" value="1"/>
</dbReference>
<organism evidence="2 3">
    <name type="scientific">Anaeromicropila populeti</name>
    <dbReference type="NCBI Taxonomy" id="37658"/>
    <lineage>
        <taxon>Bacteria</taxon>
        <taxon>Bacillati</taxon>
        <taxon>Bacillota</taxon>
        <taxon>Clostridia</taxon>
        <taxon>Lachnospirales</taxon>
        <taxon>Lachnospiraceae</taxon>
        <taxon>Anaeromicropila</taxon>
    </lineage>
</organism>
<evidence type="ECO:0000259" key="1">
    <source>
        <dbReference type="PROSITE" id="PS51782"/>
    </source>
</evidence>
<dbReference type="Gene3D" id="3.10.350.10">
    <property type="entry name" value="LysM domain"/>
    <property type="match status" value="1"/>
</dbReference>
<keyword evidence="3" id="KW-1185">Reference proteome</keyword>
<dbReference type="CDD" id="cd00118">
    <property type="entry name" value="LysM"/>
    <property type="match status" value="1"/>
</dbReference>
<evidence type="ECO:0000313" key="2">
    <source>
        <dbReference type="EMBL" id="SFR62181.1"/>
    </source>
</evidence>
<dbReference type="Proteomes" id="UP000199659">
    <property type="component" value="Unassembled WGS sequence"/>
</dbReference>
<protein>
    <submittedName>
        <fullName evidence="2">LysM domain-containing protein</fullName>
    </submittedName>
</protein>
<name>A0A1I6I655_9FIRM</name>
<dbReference type="EMBL" id="FOYZ01000002">
    <property type="protein sequence ID" value="SFR62181.1"/>
    <property type="molecule type" value="Genomic_DNA"/>
</dbReference>
<dbReference type="Pfam" id="PF01476">
    <property type="entry name" value="LysM"/>
    <property type="match status" value="1"/>
</dbReference>
<reference evidence="2 3" key="1">
    <citation type="submission" date="2016-10" db="EMBL/GenBank/DDBJ databases">
        <authorList>
            <person name="de Groot N.N."/>
        </authorList>
    </citation>
    <scope>NUCLEOTIDE SEQUENCE [LARGE SCALE GENOMIC DNA]</scope>
    <source>
        <strain evidence="2 3">743A</strain>
    </source>
</reference>